<dbReference type="InterPro" id="IPR019346">
    <property type="entry name" value="Ribosomal_mL42"/>
</dbReference>
<evidence type="ECO:0000313" key="8">
    <source>
        <dbReference type="Ensembl" id="ENSMZEP00005011382.1"/>
    </source>
</evidence>
<evidence type="ECO:0000256" key="4">
    <source>
        <dbReference type="ARBA" id="ARBA00022980"/>
    </source>
</evidence>
<dbReference type="RefSeq" id="XP_004548236.2">
    <property type="nucleotide sequence ID" value="XM_004548179.3"/>
</dbReference>
<reference evidence="8" key="3">
    <citation type="submission" date="2025-09" db="UniProtKB">
        <authorList>
            <consortium name="Ensembl"/>
        </authorList>
    </citation>
    <scope>IDENTIFICATION</scope>
</reference>
<comment type="subcellular location">
    <subcellularLocation>
        <location evidence="1">Mitochondrion</location>
    </subcellularLocation>
</comment>
<keyword evidence="6" id="KW-0687">Ribonucleoprotein</keyword>
<reference evidence="8" key="2">
    <citation type="submission" date="2025-08" db="UniProtKB">
        <authorList>
            <consortium name="Ensembl"/>
        </authorList>
    </citation>
    <scope>IDENTIFICATION</scope>
</reference>
<proteinExistence type="inferred from homology"/>
<keyword evidence="5" id="KW-0496">Mitochondrion</keyword>
<dbReference type="KEGG" id="mze:101482687"/>
<accession>A0A3P9BN69</accession>
<evidence type="ECO:0000313" key="9">
    <source>
        <dbReference type="Proteomes" id="UP000265160"/>
    </source>
</evidence>
<dbReference type="GeneTree" id="ENSGT00940000165713"/>
<keyword evidence="9" id="KW-1185">Reference proteome</keyword>
<dbReference type="STRING" id="106582.ENSMZEP00005011382"/>
<dbReference type="GO" id="GO:0005762">
    <property type="term" value="C:mitochondrial large ribosomal subunit"/>
    <property type="evidence" value="ECO:0007669"/>
    <property type="project" value="TreeGrafter"/>
</dbReference>
<evidence type="ECO:0000256" key="7">
    <source>
        <dbReference type="ARBA" id="ARBA00035189"/>
    </source>
</evidence>
<dbReference type="PANTHER" id="PTHR13450:SF4">
    <property type="entry name" value="LARGE RIBOSOMAL SUBUNIT PROTEIN ML42"/>
    <property type="match status" value="1"/>
</dbReference>
<evidence type="ECO:0000256" key="6">
    <source>
        <dbReference type="ARBA" id="ARBA00023274"/>
    </source>
</evidence>
<dbReference type="Pfam" id="PF10210">
    <property type="entry name" value="MRP-S32"/>
    <property type="match status" value="1"/>
</dbReference>
<reference evidence="8 9" key="1">
    <citation type="journal article" date="2014" name="Nature">
        <title>The genomic substrate for adaptive radiation in African cichlid fish.</title>
        <authorList>
            <person name="Brawand D."/>
            <person name="Wagner C.E."/>
            <person name="Li Y.I."/>
            <person name="Malinsky M."/>
            <person name="Keller I."/>
            <person name="Fan S."/>
            <person name="Simakov O."/>
            <person name="Ng A.Y."/>
            <person name="Lim Z.W."/>
            <person name="Bezault E."/>
            <person name="Turner-Maier J."/>
            <person name="Johnson J."/>
            <person name="Alcazar R."/>
            <person name="Noh H.J."/>
            <person name="Russell P."/>
            <person name="Aken B."/>
            <person name="Alfoldi J."/>
            <person name="Amemiya C."/>
            <person name="Azzouzi N."/>
            <person name="Baroiller J.F."/>
            <person name="Barloy-Hubler F."/>
            <person name="Berlin A."/>
            <person name="Bloomquist R."/>
            <person name="Carleton K.L."/>
            <person name="Conte M.A."/>
            <person name="D'Cotta H."/>
            <person name="Eshel O."/>
            <person name="Gaffney L."/>
            <person name="Galibert F."/>
            <person name="Gante H.F."/>
            <person name="Gnerre S."/>
            <person name="Greuter L."/>
            <person name="Guyon R."/>
            <person name="Haddad N.S."/>
            <person name="Haerty W."/>
            <person name="Harris R.M."/>
            <person name="Hofmann H.A."/>
            <person name="Hourlier T."/>
            <person name="Hulata G."/>
            <person name="Jaffe D.B."/>
            <person name="Lara M."/>
            <person name="Lee A.P."/>
            <person name="MacCallum I."/>
            <person name="Mwaiko S."/>
            <person name="Nikaido M."/>
            <person name="Nishihara H."/>
            <person name="Ozouf-Costaz C."/>
            <person name="Penman D.J."/>
            <person name="Przybylski D."/>
            <person name="Rakotomanga M."/>
            <person name="Renn S.C.P."/>
            <person name="Ribeiro F.J."/>
            <person name="Ron M."/>
            <person name="Salzburger W."/>
            <person name="Sanchez-Pulido L."/>
            <person name="Santos M.E."/>
            <person name="Searle S."/>
            <person name="Sharpe T."/>
            <person name="Swofford R."/>
            <person name="Tan F.J."/>
            <person name="Williams L."/>
            <person name="Young S."/>
            <person name="Yin S."/>
            <person name="Okada N."/>
            <person name="Kocher T.D."/>
            <person name="Miska E.A."/>
            <person name="Lander E.S."/>
            <person name="Venkatesh B."/>
            <person name="Fernald R.D."/>
            <person name="Meyer A."/>
            <person name="Ponting C.P."/>
            <person name="Streelman J.T."/>
            <person name="Lindblad-Toh K."/>
            <person name="Seehausen O."/>
            <person name="Di Palma F."/>
        </authorList>
    </citation>
    <scope>NUCLEOTIDE SEQUENCE</scope>
</reference>
<dbReference type="Proteomes" id="UP000265160">
    <property type="component" value="LG17"/>
</dbReference>
<dbReference type="Ensembl" id="ENSMZET00005011777.1">
    <property type="protein sequence ID" value="ENSMZEP00005011382.1"/>
    <property type="gene ID" value="ENSMZEG00005008545.1"/>
</dbReference>
<keyword evidence="3" id="KW-0809">Transit peptide</keyword>
<sequence length="150" mass="17008">MASGRLCRLNSLLTRLSGRTRLSCVQTCLVPARQKSSVGTTSLDGPECNVDIGVTSDGKTIVCYHPTVDIPYELTQPIERPDPMANQVETHDQVLKAHLSKEVLKDNGPTIEELSKMFFTTKHRFYPIGQYRRRRINKDPPKDRWLPNSK</sequence>
<dbReference type="CTD" id="28977"/>
<evidence type="ECO:0000256" key="1">
    <source>
        <dbReference type="ARBA" id="ARBA00004173"/>
    </source>
</evidence>
<evidence type="ECO:0000256" key="3">
    <source>
        <dbReference type="ARBA" id="ARBA00022946"/>
    </source>
</evidence>
<protein>
    <recommendedName>
        <fullName evidence="7">Large ribosomal subunit protein mL42</fullName>
    </recommendedName>
</protein>
<name>A0A3P9BN69_9CICH</name>
<dbReference type="PANTHER" id="PTHR13450">
    <property type="entry name" value="MITOCHONDRIAL 39S RIBOSOMAL PROTEIN L42"/>
    <property type="match status" value="1"/>
</dbReference>
<dbReference type="AlphaFoldDB" id="A0A3P9BN69"/>
<keyword evidence="4" id="KW-0689">Ribosomal protein</keyword>
<evidence type="ECO:0000256" key="5">
    <source>
        <dbReference type="ARBA" id="ARBA00023128"/>
    </source>
</evidence>
<organism evidence="8 9">
    <name type="scientific">Maylandia zebra</name>
    <name type="common">zebra mbuna</name>
    <dbReference type="NCBI Taxonomy" id="106582"/>
    <lineage>
        <taxon>Eukaryota</taxon>
        <taxon>Metazoa</taxon>
        <taxon>Chordata</taxon>
        <taxon>Craniata</taxon>
        <taxon>Vertebrata</taxon>
        <taxon>Euteleostomi</taxon>
        <taxon>Actinopterygii</taxon>
        <taxon>Neopterygii</taxon>
        <taxon>Teleostei</taxon>
        <taxon>Neoteleostei</taxon>
        <taxon>Acanthomorphata</taxon>
        <taxon>Ovalentaria</taxon>
        <taxon>Cichlomorphae</taxon>
        <taxon>Cichliformes</taxon>
        <taxon>Cichlidae</taxon>
        <taxon>African cichlids</taxon>
        <taxon>Pseudocrenilabrinae</taxon>
        <taxon>Haplochromini</taxon>
        <taxon>Maylandia</taxon>
        <taxon>Maylandia zebra complex</taxon>
    </lineage>
</organism>
<comment type="similarity">
    <text evidence="2">Belongs to the mitochondrion-specific ribosomal protein mL42 family.</text>
</comment>
<evidence type="ECO:0000256" key="2">
    <source>
        <dbReference type="ARBA" id="ARBA00005556"/>
    </source>
</evidence>